<evidence type="ECO:0000313" key="2">
    <source>
        <dbReference type="EMBL" id="KAF8752291.1"/>
    </source>
</evidence>
<proteinExistence type="predicted"/>
<dbReference type="Pfam" id="PF11528">
    <property type="entry name" value="DUF3224"/>
    <property type="match status" value="1"/>
</dbReference>
<feature type="compositionally biased region" description="Polar residues" evidence="1">
    <location>
        <begin position="822"/>
        <end position="834"/>
    </location>
</feature>
<evidence type="ECO:0000256" key="1">
    <source>
        <dbReference type="SAM" id="MobiDB-lite"/>
    </source>
</evidence>
<feature type="compositionally biased region" description="Acidic residues" evidence="1">
    <location>
        <begin position="690"/>
        <end position="700"/>
    </location>
</feature>
<feature type="compositionally biased region" description="Low complexity" evidence="1">
    <location>
        <begin position="63"/>
        <end position="76"/>
    </location>
</feature>
<feature type="region of interest" description="Disordered" evidence="1">
    <location>
        <begin position="38"/>
        <end position="123"/>
    </location>
</feature>
<feature type="compositionally biased region" description="Low complexity" evidence="1">
    <location>
        <begin position="759"/>
        <end position="786"/>
    </location>
</feature>
<name>A0A8H7I860_9AGAM</name>
<protein>
    <submittedName>
        <fullName evidence="2">Uncharacterized protein</fullName>
    </submittedName>
</protein>
<dbReference type="Gene3D" id="2.40.350.10">
    <property type="entry name" value="SO1590-like"/>
    <property type="match status" value="1"/>
</dbReference>
<dbReference type="Proteomes" id="UP000614334">
    <property type="component" value="Unassembled WGS sequence"/>
</dbReference>
<organism evidence="2 3">
    <name type="scientific">Rhizoctonia solani</name>
    <dbReference type="NCBI Taxonomy" id="456999"/>
    <lineage>
        <taxon>Eukaryota</taxon>
        <taxon>Fungi</taxon>
        <taxon>Dikarya</taxon>
        <taxon>Basidiomycota</taxon>
        <taxon>Agaricomycotina</taxon>
        <taxon>Agaricomycetes</taxon>
        <taxon>Cantharellales</taxon>
        <taxon>Ceratobasidiaceae</taxon>
        <taxon>Rhizoctonia</taxon>
    </lineage>
</organism>
<sequence>MRQLVENYCLTNSSRLKKLSRPSRDRSSPLILQYATSSSFSGVDTVADPSREADRSSPEYYCTDTNTDPTTSSSTNLSHTPQAEESLRKLDDEAQYIPGSEKPRSTKPKSLKPPKLPKPERRWSPEVLERMSAVVDAFRVLADVVYDEQVETESGEENLLKLRDLCVRVLATDIEPSAIAAAGPAHDDSDDEGELVDLTNVVDQRFEEIPEHLRRGSIIPYALSMIKHHVDIITPLPSSGIICSEYACLPLHQPRSGSRGLAFLYRNIVGSEQDKISSEIFCQAFLEVLTSEEDNLENNYDIPPEFGDLTFQPLSRVNLIQSPNRTPARRRGIIPPTPPTYNPSSDSDDPTGTLFPIRSLLSRSVGHLIAELNPTELLGFVETAAQALLRWVRSDQYAALSRERPNTLQRKADDVRSLAPRLCARIGDWVTMLLSDVWSRPIGLGELGAAASALGQIVELALDETSVGVDDPLGHVLQRWTNKWAQLDVGDPLATLLYRLPLTGRNCNILVGTLSELHGPSGWSTARPQRHPSFSFPEPIPHGATPEIDSPEFFCPPPTFLQAIQIYARALAKANCPHIETTLLQLIVNDSPYLGNEVEDMLEDAETRWGKIGSDKGDGGEASWEWARSKWRWDEITNTWVDASKPIPFVGGVPAPIPSRRPTSQRAKPQSKPKKTKRPVEVITVSTSMGEEDDYSDDEFSAIPAPEYTNLHQIRSPIKTRRQSLARPRPQPLEISSDNERQDPTDQRRKNASRRARPSFDWSWDSGSESESDSNAGSGTESGSEAGESDFDWTRYNGKYHPHDRLPSRNSSGPDRPRRSLNRTSNATIATGSSFRRKDSDEENRSDVFGTGPTRPPNRVVSALPTSSKPKMQFYISPPPPPPPPPKRSARTAQEITTSTLERLCSQFTQLSSDDDRDMVIDLVEDSQDETEDTSVERRMAMPSSDDMNLFEVVTPASRKVRPRRQSSLSYRQLGRETNHRRERALKITRVRTERKFSGALTGTGIAEYIINYHPGTECDSHGGMPTSSYTGICHFKGSFEGSPEGEVVFLVENGKFTGTAEADWIIDEKTAVGGLKGLKGKGGYRHDVSAKCEDGTNVWFDYTL</sequence>
<feature type="region of interest" description="Disordered" evidence="1">
    <location>
        <begin position="325"/>
        <end position="349"/>
    </location>
</feature>
<reference evidence="2" key="1">
    <citation type="submission" date="2020-09" db="EMBL/GenBank/DDBJ databases">
        <title>Comparative genome analyses of four rice-infecting Rhizoctonia solani isolates reveal extensive enrichment of homogalacturonan modification genes.</title>
        <authorList>
            <person name="Lee D.-Y."/>
            <person name="Jeon J."/>
            <person name="Kim K.-T."/>
            <person name="Cheong K."/>
            <person name="Song H."/>
            <person name="Choi G."/>
            <person name="Ko J."/>
            <person name="Opiyo S.O."/>
            <person name="Zuo S."/>
            <person name="Madhav S."/>
            <person name="Lee Y.-H."/>
            <person name="Wang G.-L."/>
        </authorList>
    </citation>
    <scope>NUCLEOTIDE SEQUENCE</scope>
    <source>
        <strain evidence="2">AG1-IA B2</strain>
    </source>
</reference>
<feature type="region of interest" description="Disordered" evidence="1">
    <location>
        <begin position="651"/>
        <end position="869"/>
    </location>
</feature>
<feature type="compositionally biased region" description="Basic and acidic residues" evidence="1">
    <location>
        <begin position="738"/>
        <end position="749"/>
    </location>
</feature>
<dbReference type="SUPFAM" id="SSF159238">
    <property type="entry name" value="SO1590-like"/>
    <property type="match status" value="1"/>
</dbReference>
<dbReference type="EMBL" id="JACYCF010000016">
    <property type="protein sequence ID" value="KAF8752291.1"/>
    <property type="molecule type" value="Genomic_DNA"/>
</dbReference>
<evidence type="ECO:0000313" key="3">
    <source>
        <dbReference type="Proteomes" id="UP000614334"/>
    </source>
</evidence>
<accession>A0A8H7I860</accession>
<dbReference type="InterPro" id="IPR023159">
    <property type="entry name" value="SO1590-like_sf"/>
</dbReference>
<comment type="caution">
    <text evidence="2">The sequence shown here is derived from an EMBL/GenBank/DDBJ whole genome shotgun (WGS) entry which is preliminary data.</text>
</comment>
<dbReference type="AlphaFoldDB" id="A0A8H7I860"/>
<feature type="compositionally biased region" description="Basic and acidic residues" evidence="1">
    <location>
        <begin position="836"/>
        <end position="846"/>
    </location>
</feature>
<gene>
    <name evidence="2" type="ORF">RHS01_07949</name>
</gene>
<dbReference type="InterPro" id="IPR021607">
    <property type="entry name" value="DUF3224"/>
</dbReference>